<dbReference type="EMBL" id="UASS01000006">
    <property type="protein sequence ID" value="SPX60112.1"/>
    <property type="molecule type" value="Genomic_DNA"/>
</dbReference>
<sequence>MITIHEFIEAIKNEQYQTLLSRLKNENFSVEWNKKGPFNQNILHFAMKNAEVFKTLCTHLKDNNEKQFIALLTEADSDGDTPLHQMIQFNRVDALCILLDIGSKNTWVKGAIISALSTKNLKKDDVFALKDSAKQNILHFAMKSTAGFSMLCEELEKEPKLFAQLIKAQDDEGDTPLHQMIQFNRVDALCILLDIGSKNTRVKGAIISALSTKNLKKDDVFALKDSAKQNILHFAMKSTAGFSMLCEELEKKPELFAQLIKAQDDDGDTPLHQMIQFNRVDALCILLDIGSKNTRVKEAIISALSTKNLKKDDVFALKDSAKQNILHFAMKSTAGFSMLCEELEKEPGLFAQLIKAQDDEGDTPLHQMIQFNRVDALCILLDIGSKNTRVKEAIISALSTKNLKKDDVFALKDSAKQNILHFAMKSTAGFSMLCEELEKEPGLFAQLIKAQDDEGDTPLHQMIQFNRVDALCILLDIGSKNTRVKEAIISALSTKNLKKDDVFALKDSAKQNILHFAMKSTAGFSMLCEELEKEPGLFAQLIKAQDDEGDTPLHQMIQFNRVDALCILLDIGSKNTRVKEAIISALSTKNLKKDDVFALKDSAKQNILHFAMKSTAGFSMLCEELEKEPGLFAQLIKAQDDEGDTPLHQMIQFNRVDALCILLDIGSKNTRVKEAIISALSTKNLKKDDVFALPSSKACSKLIAEFSSHKKREETSPLRLIKEQIPVADKVQKQENWEPVKNKFENFLCQVLFLYKQSNNAQLDTFSIERKKNSVFRIWAGNNLCLSTTDIGSIPFLYEVSQFLIDNGFKEQEDFMIEDSNVDYTNTYLAKYFRSTPKYSINFSANGTEKLCKRFLKEEEKPYLQFYSEKSEQPPANENPYPPI</sequence>
<dbReference type="Pfam" id="PF12796">
    <property type="entry name" value="Ank_2"/>
    <property type="match status" value="1"/>
</dbReference>
<dbReference type="SMART" id="SM00185">
    <property type="entry name" value="ARM"/>
    <property type="match status" value="6"/>
</dbReference>
<proteinExistence type="predicted"/>
<organism evidence="1 2">
    <name type="scientific">Legionella feeleii</name>
    <dbReference type="NCBI Taxonomy" id="453"/>
    <lineage>
        <taxon>Bacteria</taxon>
        <taxon>Pseudomonadati</taxon>
        <taxon>Pseudomonadota</taxon>
        <taxon>Gammaproteobacteria</taxon>
        <taxon>Legionellales</taxon>
        <taxon>Legionellaceae</taxon>
        <taxon>Legionella</taxon>
    </lineage>
</organism>
<evidence type="ECO:0000313" key="2">
    <source>
        <dbReference type="Proteomes" id="UP000251942"/>
    </source>
</evidence>
<dbReference type="PANTHER" id="PTHR24121:SF21">
    <property type="entry name" value="ANKYRIN REPEAT FAMILY PROTEIN"/>
    <property type="match status" value="1"/>
</dbReference>
<keyword evidence="1" id="KW-0413">Isomerase</keyword>
<dbReference type="GO" id="GO:0016853">
    <property type="term" value="F:isomerase activity"/>
    <property type="evidence" value="ECO:0007669"/>
    <property type="project" value="UniProtKB-KW"/>
</dbReference>
<dbReference type="SUPFAM" id="SSF48403">
    <property type="entry name" value="Ankyrin repeat"/>
    <property type="match status" value="2"/>
</dbReference>
<dbReference type="InterPro" id="IPR000225">
    <property type="entry name" value="Armadillo"/>
</dbReference>
<dbReference type="Proteomes" id="UP000251942">
    <property type="component" value="Unassembled WGS sequence"/>
</dbReference>
<dbReference type="InterPro" id="IPR002110">
    <property type="entry name" value="Ankyrin_rpt"/>
</dbReference>
<dbReference type="AlphaFoldDB" id="A0A2X1R3N5"/>
<evidence type="ECO:0000313" key="1">
    <source>
        <dbReference type="EMBL" id="SPX60112.1"/>
    </source>
</evidence>
<dbReference type="InterPro" id="IPR036770">
    <property type="entry name" value="Ankyrin_rpt-contain_sf"/>
</dbReference>
<reference evidence="1 2" key="1">
    <citation type="submission" date="2018-06" db="EMBL/GenBank/DDBJ databases">
        <authorList>
            <consortium name="Pathogen Informatics"/>
            <person name="Doyle S."/>
        </authorList>
    </citation>
    <scope>NUCLEOTIDE SEQUENCE [LARGE SCALE GENOMIC DNA]</scope>
    <source>
        <strain evidence="1 2">NCTC12022</strain>
    </source>
</reference>
<gene>
    <name evidence="1" type="ORF">NCTC12022_00828</name>
</gene>
<dbReference type="SMART" id="SM00248">
    <property type="entry name" value="ANK"/>
    <property type="match status" value="8"/>
</dbReference>
<dbReference type="RefSeq" id="WP_112854622.1">
    <property type="nucleotide sequence ID" value="NZ_UASS01000006.1"/>
</dbReference>
<accession>A0A2X1R3N5</accession>
<dbReference type="PANTHER" id="PTHR24121">
    <property type="entry name" value="NO MECHANORECEPTOR POTENTIAL C, ISOFORM D-RELATED"/>
    <property type="match status" value="1"/>
</dbReference>
<protein>
    <submittedName>
        <fullName evidence="1">4-hydroxyphenylacetate degradation bifunctional isomerase/decarboxylase</fullName>
    </submittedName>
</protein>
<dbReference type="Gene3D" id="1.25.40.20">
    <property type="entry name" value="Ankyrin repeat-containing domain"/>
    <property type="match status" value="4"/>
</dbReference>
<name>A0A2X1R3N5_9GAMM</name>